<evidence type="ECO:0000256" key="4">
    <source>
        <dbReference type="ARBA" id="ARBA00023163"/>
    </source>
</evidence>
<accession>A0A2Z7BZ32</accession>
<dbReference type="Proteomes" id="UP000250235">
    <property type="component" value="Unassembled WGS sequence"/>
</dbReference>
<sequence>WIFTTASYKSLGENDWYFFTSRERKYTNESRPDRQAGNGYWKATVGDKMIYDNHVIVGQED</sequence>
<evidence type="ECO:0000256" key="2">
    <source>
        <dbReference type="ARBA" id="ARBA00023015"/>
    </source>
</evidence>
<keyword evidence="2" id="KW-0805">Transcription regulation</keyword>
<comment type="subcellular location">
    <subcellularLocation>
        <location evidence="1">Nucleus</location>
    </subcellularLocation>
</comment>
<dbReference type="EMBL" id="KV000901">
    <property type="protein sequence ID" value="KZV39664.1"/>
    <property type="molecule type" value="Genomic_DNA"/>
</dbReference>
<evidence type="ECO:0000259" key="6">
    <source>
        <dbReference type="PROSITE" id="PS51005"/>
    </source>
</evidence>
<feature type="non-terminal residue" evidence="7">
    <location>
        <position position="1"/>
    </location>
</feature>
<gene>
    <name evidence="7" type="ORF">F511_22689</name>
</gene>
<dbReference type="OrthoDB" id="1727057at2759"/>
<evidence type="ECO:0000313" key="8">
    <source>
        <dbReference type="Proteomes" id="UP000250235"/>
    </source>
</evidence>
<dbReference type="PROSITE" id="PS51005">
    <property type="entry name" value="NAC"/>
    <property type="match status" value="1"/>
</dbReference>
<dbReference type="AlphaFoldDB" id="A0A2Z7BZ32"/>
<evidence type="ECO:0000256" key="5">
    <source>
        <dbReference type="ARBA" id="ARBA00023242"/>
    </source>
</evidence>
<keyword evidence="8" id="KW-1185">Reference proteome</keyword>
<protein>
    <recommendedName>
        <fullName evidence="6">NAC domain-containing protein</fullName>
    </recommendedName>
</protein>
<dbReference type="SUPFAM" id="SSF101941">
    <property type="entry name" value="NAC domain"/>
    <property type="match status" value="1"/>
</dbReference>
<dbReference type="GO" id="GO:0006355">
    <property type="term" value="P:regulation of DNA-templated transcription"/>
    <property type="evidence" value="ECO:0007669"/>
    <property type="project" value="InterPro"/>
</dbReference>
<dbReference type="Gene3D" id="2.170.150.80">
    <property type="entry name" value="NAC domain"/>
    <property type="match status" value="1"/>
</dbReference>
<evidence type="ECO:0000313" key="7">
    <source>
        <dbReference type="EMBL" id="KZV39664.1"/>
    </source>
</evidence>
<dbReference type="InterPro" id="IPR003441">
    <property type="entry name" value="NAC-dom"/>
</dbReference>
<name>A0A2Z7BZ32_9LAMI</name>
<dbReference type="PANTHER" id="PTHR31744:SF233">
    <property type="entry name" value="NAC DOMAIN-CONTAINING PROTEIN 72-LIKE"/>
    <property type="match status" value="1"/>
</dbReference>
<dbReference type="PANTHER" id="PTHR31744">
    <property type="entry name" value="PROTEIN CUP-SHAPED COTYLEDON 2-RELATED"/>
    <property type="match status" value="1"/>
</dbReference>
<dbReference type="InterPro" id="IPR036093">
    <property type="entry name" value="NAC_dom_sf"/>
</dbReference>
<reference evidence="7 8" key="1">
    <citation type="journal article" date="2015" name="Proc. Natl. Acad. Sci. U.S.A.">
        <title>The resurrection genome of Boea hygrometrica: A blueprint for survival of dehydration.</title>
        <authorList>
            <person name="Xiao L."/>
            <person name="Yang G."/>
            <person name="Zhang L."/>
            <person name="Yang X."/>
            <person name="Zhao S."/>
            <person name="Ji Z."/>
            <person name="Zhou Q."/>
            <person name="Hu M."/>
            <person name="Wang Y."/>
            <person name="Chen M."/>
            <person name="Xu Y."/>
            <person name="Jin H."/>
            <person name="Xiao X."/>
            <person name="Hu G."/>
            <person name="Bao F."/>
            <person name="Hu Y."/>
            <person name="Wan P."/>
            <person name="Li L."/>
            <person name="Deng X."/>
            <person name="Kuang T."/>
            <person name="Xiang C."/>
            <person name="Zhu J.K."/>
            <person name="Oliver M.J."/>
            <person name="He Y."/>
        </authorList>
    </citation>
    <scope>NUCLEOTIDE SEQUENCE [LARGE SCALE GENOMIC DNA]</scope>
    <source>
        <strain evidence="8">cv. XS01</strain>
    </source>
</reference>
<dbReference type="Pfam" id="PF02365">
    <property type="entry name" value="NAM"/>
    <property type="match status" value="1"/>
</dbReference>
<evidence type="ECO:0000256" key="1">
    <source>
        <dbReference type="ARBA" id="ARBA00004123"/>
    </source>
</evidence>
<evidence type="ECO:0000256" key="3">
    <source>
        <dbReference type="ARBA" id="ARBA00023125"/>
    </source>
</evidence>
<keyword evidence="5" id="KW-0539">Nucleus</keyword>
<keyword evidence="4" id="KW-0804">Transcription</keyword>
<dbReference type="GO" id="GO:0003677">
    <property type="term" value="F:DNA binding"/>
    <property type="evidence" value="ECO:0007669"/>
    <property type="project" value="UniProtKB-KW"/>
</dbReference>
<proteinExistence type="predicted"/>
<feature type="domain" description="NAC" evidence="6">
    <location>
        <begin position="1"/>
        <end position="61"/>
    </location>
</feature>
<keyword evidence="3" id="KW-0238">DNA-binding</keyword>
<dbReference type="GO" id="GO:0005634">
    <property type="term" value="C:nucleus"/>
    <property type="evidence" value="ECO:0007669"/>
    <property type="project" value="UniProtKB-SubCell"/>
</dbReference>
<organism evidence="7 8">
    <name type="scientific">Dorcoceras hygrometricum</name>
    <dbReference type="NCBI Taxonomy" id="472368"/>
    <lineage>
        <taxon>Eukaryota</taxon>
        <taxon>Viridiplantae</taxon>
        <taxon>Streptophyta</taxon>
        <taxon>Embryophyta</taxon>
        <taxon>Tracheophyta</taxon>
        <taxon>Spermatophyta</taxon>
        <taxon>Magnoliopsida</taxon>
        <taxon>eudicotyledons</taxon>
        <taxon>Gunneridae</taxon>
        <taxon>Pentapetalae</taxon>
        <taxon>asterids</taxon>
        <taxon>lamiids</taxon>
        <taxon>Lamiales</taxon>
        <taxon>Gesneriaceae</taxon>
        <taxon>Didymocarpoideae</taxon>
        <taxon>Trichosporeae</taxon>
        <taxon>Loxocarpinae</taxon>
        <taxon>Dorcoceras</taxon>
    </lineage>
</organism>